<dbReference type="InParanoid" id="B4DAX3"/>
<gene>
    <name evidence="1" type="ORF">CfE428DRAFT_6064</name>
</gene>
<sequence>MRGKDRLNLIRVLLADFGLAVDHAHIDSAKAGNFW</sequence>
<accession>B4DAX3</accession>
<proteinExistence type="predicted"/>
<reference evidence="1 2" key="1">
    <citation type="journal article" date="2011" name="J. Bacteriol.">
        <title>Genome sequence of Chthoniobacter flavus Ellin428, an aerobic heterotrophic soil bacterium.</title>
        <authorList>
            <person name="Kant R."/>
            <person name="van Passel M.W."/>
            <person name="Palva A."/>
            <person name="Lucas S."/>
            <person name="Lapidus A."/>
            <person name="Glavina Del Rio T."/>
            <person name="Dalin E."/>
            <person name="Tice H."/>
            <person name="Bruce D."/>
            <person name="Goodwin L."/>
            <person name="Pitluck S."/>
            <person name="Larimer F.W."/>
            <person name="Land M.L."/>
            <person name="Hauser L."/>
            <person name="Sangwan P."/>
            <person name="de Vos W.M."/>
            <person name="Janssen P.H."/>
            <person name="Smidt H."/>
        </authorList>
    </citation>
    <scope>NUCLEOTIDE SEQUENCE [LARGE SCALE GENOMIC DNA]</scope>
    <source>
        <strain evidence="1 2">Ellin428</strain>
    </source>
</reference>
<comment type="caution">
    <text evidence="1">The sequence shown here is derived from an EMBL/GenBank/DDBJ whole genome shotgun (WGS) entry which is preliminary data.</text>
</comment>
<evidence type="ECO:0000313" key="2">
    <source>
        <dbReference type="Proteomes" id="UP000005824"/>
    </source>
</evidence>
<protein>
    <submittedName>
        <fullName evidence="1">Uncharacterized protein</fullName>
    </submittedName>
</protein>
<dbReference type="AlphaFoldDB" id="B4DAX3"/>
<evidence type="ECO:0000313" key="1">
    <source>
        <dbReference type="EMBL" id="EDY16445.1"/>
    </source>
</evidence>
<keyword evidence="2" id="KW-1185">Reference proteome</keyword>
<dbReference type="Proteomes" id="UP000005824">
    <property type="component" value="Unassembled WGS sequence"/>
</dbReference>
<name>B4DAX3_9BACT</name>
<organism evidence="1 2">
    <name type="scientific">Chthoniobacter flavus Ellin428</name>
    <dbReference type="NCBI Taxonomy" id="497964"/>
    <lineage>
        <taxon>Bacteria</taxon>
        <taxon>Pseudomonadati</taxon>
        <taxon>Verrucomicrobiota</taxon>
        <taxon>Spartobacteria</taxon>
        <taxon>Chthoniobacterales</taxon>
        <taxon>Chthoniobacteraceae</taxon>
        <taxon>Chthoniobacter</taxon>
    </lineage>
</organism>
<dbReference type="EMBL" id="ABVL01000033">
    <property type="protein sequence ID" value="EDY16445.1"/>
    <property type="molecule type" value="Genomic_DNA"/>
</dbReference>